<dbReference type="AlphaFoldDB" id="A0A1G8IM59"/>
<organism evidence="1 2">
    <name type="scientific">Proteiniclasticum ruminis</name>
    <dbReference type="NCBI Taxonomy" id="398199"/>
    <lineage>
        <taxon>Bacteria</taxon>
        <taxon>Bacillati</taxon>
        <taxon>Bacillota</taxon>
        <taxon>Clostridia</taxon>
        <taxon>Eubacteriales</taxon>
        <taxon>Clostridiaceae</taxon>
        <taxon>Proteiniclasticum</taxon>
    </lineage>
</organism>
<dbReference type="PANTHER" id="PTHR40056:SF1">
    <property type="entry name" value="DUF1836 DOMAIN-CONTAINING PROTEIN"/>
    <property type="match status" value="1"/>
</dbReference>
<dbReference type="PANTHER" id="PTHR40056">
    <property type="entry name" value="HYPOTHETICAL CYTOSOLIC PROTEIN"/>
    <property type="match status" value="1"/>
</dbReference>
<sequence>MFDPQNKASLSIEDSVKSKAINSIMSLDAFPKYDLFLSQVIEFIEDLMNDDTYTINIIQNYIKSEVIAKPYQGKKKGYTKLHLIQLVFVSYMRPVLSTDEIKKVFRLAFNDINNREDDIISWETAYELFYEIVNDQANNPNTMIMDEEKLRSIVAKLHIREEDKERIFVFISVLALVAQASFIKNTAKRLLD</sequence>
<dbReference type="Proteomes" id="UP000183255">
    <property type="component" value="Unassembled WGS sequence"/>
</dbReference>
<evidence type="ECO:0008006" key="3">
    <source>
        <dbReference type="Google" id="ProtNLM"/>
    </source>
</evidence>
<reference evidence="1 2" key="1">
    <citation type="submission" date="2016-10" db="EMBL/GenBank/DDBJ databases">
        <authorList>
            <person name="de Groot N.N."/>
        </authorList>
    </citation>
    <scope>NUCLEOTIDE SEQUENCE [LARGE SCALE GENOMIC DNA]</scope>
    <source>
        <strain evidence="1 2">CGMCC 1.5058</strain>
    </source>
</reference>
<dbReference type="EMBL" id="FNDZ01000001">
    <property type="protein sequence ID" value="SDI19912.1"/>
    <property type="molecule type" value="Genomic_DNA"/>
</dbReference>
<proteinExistence type="predicted"/>
<evidence type="ECO:0000313" key="2">
    <source>
        <dbReference type="Proteomes" id="UP000183255"/>
    </source>
</evidence>
<accession>A0A1G8IM59</accession>
<gene>
    <name evidence="1" type="ORF">SAMN05421804_101926</name>
</gene>
<name>A0A1G8IM59_9CLOT</name>
<protein>
    <recommendedName>
        <fullName evidence="3">DUF1836 domain-containing protein</fullName>
    </recommendedName>
</protein>
<dbReference type="RefSeq" id="WP_031574644.1">
    <property type="nucleotide sequence ID" value="NZ_DAMANS010000016.1"/>
</dbReference>
<dbReference type="InterPro" id="IPR014975">
    <property type="entry name" value="DUF1836"/>
</dbReference>
<evidence type="ECO:0000313" key="1">
    <source>
        <dbReference type="EMBL" id="SDI19912.1"/>
    </source>
</evidence>
<dbReference type="Pfam" id="PF08876">
    <property type="entry name" value="DUF1836"/>
    <property type="match status" value="1"/>
</dbReference>